<accession>A0AAV4T6W8</accession>
<evidence type="ECO:0000313" key="2">
    <source>
        <dbReference type="Proteomes" id="UP001054837"/>
    </source>
</evidence>
<proteinExistence type="predicted"/>
<comment type="caution">
    <text evidence="1">The sequence shown here is derived from an EMBL/GenBank/DDBJ whole genome shotgun (WGS) entry which is preliminary data.</text>
</comment>
<reference evidence="1 2" key="1">
    <citation type="submission" date="2021-06" db="EMBL/GenBank/DDBJ databases">
        <title>Caerostris darwini draft genome.</title>
        <authorList>
            <person name="Kono N."/>
            <person name="Arakawa K."/>
        </authorList>
    </citation>
    <scope>NUCLEOTIDE SEQUENCE [LARGE SCALE GENOMIC DNA]</scope>
</reference>
<name>A0AAV4T6W8_9ARAC</name>
<keyword evidence="2" id="KW-1185">Reference proteome</keyword>
<evidence type="ECO:0000313" key="1">
    <source>
        <dbReference type="EMBL" id="GIY40944.1"/>
    </source>
</evidence>
<gene>
    <name evidence="1" type="ORF">CDAR_168191</name>
</gene>
<dbReference type="AlphaFoldDB" id="A0AAV4T6W8"/>
<dbReference type="Proteomes" id="UP001054837">
    <property type="component" value="Unassembled WGS sequence"/>
</dbReference>
<organism evidence="1 2">
    <name type="scientific">Caerostris darwini</name>
    <dbReference type="NCBI Taxonomy" id="1538125"/>
    <lineage>
        <taxon>Eukaryota</taxon>
        <taxon>Metazoa</taxon>
        <taxon>Ecdysozoa</taxon>
        <taxon>Arthropoda</taxon>
        <taxon>Chelicerata</taxon>
        <taxon>Arachnida</taxon>
        <taxon>Araneae</taxon>
        <taxon>Araneomorphae</taxon>
        <taxon>Entelegynae</taxon>
        <taxon>Araneoidea</taxon>
        <taxon>Araneidae</taxon>
        <taxon>Caerostris</taxon>
    </lineage>
</organism>
<protein>
    <submittedName>
        <fullName evidence="1">Uncharacterized protein</fullName>
    </submittedName>
</protein>
<dbReference type="EMBL" id="BPLQ01009022">
    <property type="protein sequence ID" value="GIY40944.1"/>
    <property type="molecule type" value="Genomic_DNA"/>
</dbReference>
<sequence length="110" mass="12339">MGAYLKEVCEVPVTGAEPVTSHHASMSAHPGALNYGLTAQQTKLPQPGKVRHLHHPIIPRQIKKHCHLPRRHHFFSTQQGHTGYATQTLTNLQQEAFQSTKGLAEEEFER</sequence>